<keyword evidence="2" id="KW-0472">Membrane</keyword>
<feature type="transmembrane region" description="Helical" evidence="2">
    <location>
        <begin position="26"/>
        <end position="50"/>
    </location>
</feature>
<feature type="region of interest" description="Disordered" evidence="1">
    <location>
        <begin position="1"/>
        <end position="21"/>
    </location>
</feature>
<gene>
    <name evidence="3" type="ORF">KME07_19795</name>
</gene>
<reference evidence="3" key="2">
    <citation type="journal article" date="2022" name="Microbiol. Resour. Announc.">
        <title>Metagenome Sequencing to Explore Phylogenomics of Terrestrial Cyanobacteria.</title>
        <authorList>
            <person name="Ward R.D."/>
            <person name="Stajich J.E."/>
            <person name="Johansen J.R."/>
            <person name="Huntemann M."/>
            <person name="Clum A."/>
            <person name="Foster B."/>
            <person name="Foster B."/>
            <person name="Roux S."/>
            <person name="Palaniappan K."/>
            <person name="Varghese N."/>
            <person name="Mukherjee S."/>
            <person name="Reddy T.B.K."/>
            <person name="Daum C."/>
            <person name="Copeland A."/>
            <person name="Chen I.A."/>
            <person name="Ivanova N.N."/>
            <person name="Kyrpides N.C."/>
            <person name="Shapiro N."/>
            <person name="Eloe-Fadrosh E.A."/>
            <person name="Pietrasiak N."/>
        </authorList>
    </citation>
    <scope>NUCLEOTIDE SEQUENCE</scope>
    <source>
        <strain evidence="3">GSE-TBD4-15B</strain>
    </source>
</reference>
<evidence type="ECO:0000256" key="1">
    <source>
        <dbReference type="SAM" id="MobiDB-lite"/>
    </source>
</evidence>
<protein>
    <submittedName>
        <fullName evidence="3">Uncharacterized protein</fullName>
    </submittedName>
</protein>
<dbReference type="AlphaFoldDB" id="A0A951PDM6"/>
<dbReference type="EMBL" id="JAHHHV010000079">
    <property type="protein sequence ID" value="MBW4467676.1"/>
    <property type="molecule type" value="Genomic_DNA"/>
</dbReference>
<dbReference type="Proteomes" id="UP000707356">
    <property type="component" value="Unassembled WGS sequence"/>
</dbReference>
<evidence type="ECO:0000313" key="3">
    <source>
        <dbReference type="EMBL" id="MBW4467676.1"/>
    </source>
</evidence>
<organism evidence="3 4">
    <name type="scientific">Pegethrix bostrychoides GSE-TBD4-15B</name>
    <dbReference type="NCBI Taxonomy" id="2839662"/>
    <lineage>
        <taxon>Bacteria</taxon>
        <taxon>Bacillati</taxon>
        <taxon>Cyanobacteriota</taxon>
        <taxon>Cyanophyceae</taxon>
        <taxon>Oculatellales</taxon>
        <taxon>Oculatellaceae</taxon>
        <taxon>Pegethrix</taxon>
    </lineage>
</organism>
<comment type="caution">
    <text evidence="3">The sequence shown here is derived from an EMBL/GenBank/DDBJ whole genome shotgun (WGS) entry which is preliminary data.</text>
</comment>
<sequence>MARQLQSGRGSAGKSSHKSSGRPRRLWFEQVMAALALLNLLLVLFDLSYIPWRDFYLRHLPQLTQWYGERFKGIEPHRLIEAYLTAVQELETQVDLTGVQSPEVLPKLAQLQELSLDLITENPFAASDKSGTLERIKNRVRRQVGLQSSKAAFAQFWTQDYLTQAGWESSMQFFQSEIEPLLATAYYRNIGENGKFIDHFWQLDLWFVGLFAAEFVIRTLYLKRRYQQAWLDTVIWRSYDLLLLLPFWRWLRLIPVVIRLDQSRLVNFQPLERRILRGLIATVAVELTEMVVLRLIDQAQELIRRGEVTRWLLRSRYIDLNGVNEVEAIAKQFSDLLIYQVLPKVQPELEALLTHSVTQILGRSPVYAGLQNLPGVSAASNSLTQQLVADLSKNAYEAIRSALEDETGAVLLRRLVGQLGDSLSAELKQSQAADEIQALTIALLDEVKVNYVERIAATDHAELQAQSGRLYRIAQNRAAQDQASE</sequence>
<keyword evidence="2" id="KW-1133">Transmembrane helix</keyword>
<evidence type="ECO:0000256" key="2">
    <source>
        <dbReference type="SAM" id="Phobius"/>
    </source>
</evidence>
<keyword evidence="2" id="KW-0812">Transmembrane</keyword>
<accession>A0A951PDM6</accession>
<name>A0A951PDM6_9CYAN</name>
<reference evidence="3" key="1">
    <citation type="submission" date="2021-05" db="EMBL/GenBank/DDBJ databases">
        <authorList>
            <person name="Pietrasiak N."/>
            <person name="Ward R."/>
            <person name="Stajich J.E."/>
            <person name="Kurbessoian T."/>
        </authorList>
    </citation>
    <scope>NUCLEOTIDE SEQUENCE</scope>
    <source>
        <strain evidence="3">GSE-TBD4-15B</strain>
    </source>
</reference>
<evidence type="ECO:0000313" key="4">
    <source>
        <dbReference type="Proteomes" id="UP000707356"/>
    </source>
</evidence>
<proteinExistence type="predicted"/>